<dbReference type="EMBL" id="AP019304">
    <property type="protein sequence ID" value="BBH10320.1"/>
    <property type="molecule type" value="Genomic_DNA"/>
</dbReference>
<protein>
    <submittedName>
        <fullName evidence="1">Xanthine/uracil permease family protein</fullName>
    </submittedName>
</protein>
<organism evidence="1">
    <name type="scientific">Prunus dulcis</name>
    <name type="common">Almond</name>
    <name type="synonym">Amygdalus dulcis</name>
    <dbReference type="NCBI Taxonomy" id="3755"/>
    <lineage>
        <taxon>Eukaryota</taxon>
        <taxon>Viridiplantae</taxon>
        <taxon>Streptophyta</taxon>
        <taxon>Embryophyta</taxon>
        <taxon>Tracheophyta</taxon>
        <taxon>Spermatophyta</taxon>
        <taxon>Magnoliopsida</taxon>
        <taxon>eudicotyledons</taxon>
        <taxon>Gunneridae</taxon>
        <taxon>Pentapetalae</taxon>
        <taxon>rosids</taxon>
        <taxon>fabids</taxon>
        <taxon>Rosales</taxon>
        <taxon>Rosaceae</taxon>
        <taxon>Amygdaloideae</taxon>
        <taxon>Amygdaleae</taxon>
        <taxon>Prunus</taxon>
    </lineage>
</organism>
<reference evidence="1" key="1">
    <citation type="journal article" date="2019" name="Science">
        <title>Mutation of a bHLH transcription factor allowed almond domestication.</title>
        <authorList>
            <person name="Sanchez-Perez R."/>
            <person name="Pavan S."/>
            <person name="Mazzeo R."/>
            <person name="Moldovan C."/>
            <person name="Aiese Cigliano R."/>
            <person name="Del Cueto J."/>
            <person name="Ricciardi F."/>
            <person name="Lotti C."/>
            <person name="Ricciardi L."/>
            <person name="Dicenta F."/>
            <person name="Lopez-Marques R.L."/>
            <person name="Lindberg Moller B."/>
        </authorList>
    </citation>
    <scope>NUCLEOTIDE SEQUENCE</scope>
</reference>
<proteinExistence type="predicted"/>
<gene>
    <name evidence="1" type="ORF">Prudu_023081</name>
</gene>
<sequence>MAVSHALSRYLERNRLTDLAVLSIAYGHTRSICRVHLSRLFSGAHGLWIPNPFQWGSPTLDVGDAVTMMMAVLVATFEQNHHSFTT</sequence>
<evidence type="ECO:0000313" key="1">
    <source>
        <dbReference type="EMBL" id="BBH10320.1"/>
    </source>
</evidence>
<accession>A0A4Y1S0T2</accession>
<name>A0A4Y1S0T2_PRUDU</name>
<dbReference type="AlphaFoldDB" id="A0A4Y1S0T2"/>